<reference evidence="15" key="1">
    <citation type="submission" date="2017-02" db="EMBL/GenBank/DDBJ databases">
        <authorList>
            <person name="Varghese N."/>
            <person name="Submissions S."/>
        </authorList>
    </citation>
    <scope>NUCLEOTIDE SEQUENCE [LARGE SCALE GENOMIC DNA]</scope>
    <source>
        <strain evidence="15">DSM 19608</strain>
    </source>
</reference>
<dbReference type="CDD" id="cd00075">
    <property type="entry name" value="HATPase"/>
    <property type="match status" value="1"/>
</dbReference>
<dbReference type="STRING" id="1123491.SAMN02745782_01663"/>
<feature type="domain" description="HAMP" evidence="13">
    <location>
        <begin position="181"/>
        <end position="236"/>
    </location>
</feature>
<evidence type="ECO:0000256" key="7">
    <source>
        <dbReference type="ARBA" id="ARBA00022741"/>
    </source>
</evidence>
<keyword evidence="11" id="KW-0812">Transmembrane</keyword>
<dbReference type="RefSeq" id="WP_078926061.1">
    <property type="nucleotide sequence ID" value="NZ_FUXB01000007.1"/>
</dbReference>
<keyword evidence="10" id="KW-0175">Coiled coil</keyword>
<keyword evidence="4" id="KW-1003">Cell membrane</keyword>
<dbReference type="PANTHER" id="PTHR44936:SF10">
    <property type="entry name" value="SENSOR PROTEIN RSTB"/>
    <property type="match status" value="1"/>
</dbReference>
<protein>
    <recommendedName>
        <fullName evidence="3">histidine kinase</fullName>
        <ecNumber evidence="3">2.7.13.3</ecNumber>
    </recommendedName>
</protein>
<dbReference type="InterPro" id="IPR038428">
    <property type="entry name" value="HK_sensor_dom_sf"/>
</dbReference>
<evidence type="ECO:0000256" key="10">
    <source>
        <dbReference type="SAM" id="Coils"/>
    </source>
</evidence>
<dbReference type="EMBL" id="FUXB01000007">
    <property type="protein sequence ID" value="SJZ89197.1"/>
    <property type="molecule type" value="Genomic_DNA"/>
</dbReference>
<evidence type="ECO:0000256" key="6">
    <source>
        <dbReference type="ARBA" id="ARBA00022679"/>
    </source>
</evidence>
<dbReference type="Gene3D" id="1.10.287.130">
    <property type="match status" value="1"/>
</dbReference>
<dbReference type="PANTHER" id="PTHR44936">
    <property type="entry name" value="SENSOR PROTEIN CREC"/>
    <property type="match status" value="1"/>
</dbReference>
<dbReference type="InterPro" id="IPR005467">
    <property type="entry name" value="His_kinase_dom"/>
</dbReference>
<evidence type="ECO:0000313" key="14">
    <source>
        <dbReference type="EMBL" id="SJZ89197.1"/>
    </source>
</evidence>
<dbReference type="InterPro" id="IPR003594">
    <property type="entry name" value="HATPase_dom"/>
</dbReference>
<dbReference type="AlphaFoldDB" id="A0A1T4PD00"/>
<keyword evidence="11" id="KW-0472">Membrane</keyword>
<comment type="subcellular location">
    <subcellularLocation>
        <location evidence="2">Cell membrane</location>
        <topology evidence="2">Multi-pass membrane protein</topology>
    </subcellularLocation>
</comment>
<dbReference type="GO" id="GO:0005886">
    <property type="term" value="C:plasma membrane"/>
    <property type="evidence" value="ECO:0007669"/>
    <property type="project" value="UniProtKB-SubCell"/>
</dbReference>
<evidence type="ECO:0000256" key="8">
    <source>
        <dbReference type="ARBA" id="ARBA00022777"/>
    </source>
</evidence>
<dbReference type="InterPro" id="IPR004358">
    <property type="entry name" value="Sig_transdc_His_kin-like_C"/>
</dbReference>
<feature type="coiled-coil region" evidence="10">
    <location>
        <begin position="217"/>
        <end position="248"/>
    </location>
</feature>
<dbReference type="Pfam" id="PF00672">
    <property type="entry name" value="HAMP"/>
    <property type="match status" value="1"/>
</dbReference>
<dbReference type="InterPro" id="IPR003661">
    <property type="entry name" value="HisK_dim/P_dom"/>
</dbReference>
<feature type="transmembrane region" description="Helical" evidence="11">
    <location>
        <begin position="158"/>
        <end position="179"/>
    </location>
</feature>
<evidence type="ECO:0000256" key="4">
    <source>
        <dbReference type="ARBA" id="ARBA00022475"/>
    </source>
</evidence>
<dbReference type="OrthoDB" id="9804645at2"/>
<organism evidence="14 15">
    <name type="scientific">Vibrio cincinnatiensis DSM 19608</name>
    <dbReference type="NCBI Taxonomy" id="1123491"/>
    <lineage>
        <taxon>Bacteria</taxon>
        <taxon>Pseudomonadati</taxon>
        <taxon>Pseudomonadota</taxon>
        <taxon>Gammaproteobacteria</taxon>
        <taxon>Vibrionales</taxon>
        <taxon>Vibrionaceae</taxon>
        <taxon>Vibrio</taxon>
    </lineage>
</organism>
<dbReference type="PRINTS" id="PR00344">
    <property type="entry name" value="BCTRLSENSOR"/>
</dbReference>
<gene>
    <name evidence="14" type="ORF">SAMN02745782_01663</name>
</gene>
<name>A0A1T4PD00_VIBCI</name>
<keyword evidence="8 14" id="KW-0418">Kinase</keyword>
<dbReference type="SUPFAM" id="SSF55874">
    <property type="entry name" value="ATPase domain of HSP90 chaperone/DNA topoisomerase II/histidine kinase"/>
    <property type="match status" value="1"/>
</dbReference>
<dbReference type="Gene3D" id="3.30.565.10">
    <property type="entry name" value="Histidine kinase-like ATPase, C-terminal domain"/>
    <property type="match status" value="1"/>
</dbReference>
<dbReference type="CDD" id="cd00082">
    <property type="entry name" value="HisKA"/>
    <property type="match status" value="1"/>
</dbReference>
<evidence type="ECO:0000259" key="12">
    <source>
        <dbReference type="PROSITE" id="PS50109"/>
    </source>
</evidence>
<keyword evidence="9" id="KW-0067">ATP-binding</keyword>
<sequence length="462" mass="52766">MLNRITAFFRQCIALQKRLVIRLFASLALSVLLVLTAFTAVEMLLLDHFLTLPKALQTELRLLAEQAKQQLAHEDRQALAQWERSAPYLVHVVNDRLQPLSERNIHPHVLQKMRYSRQWDEPMGAKVSKPMIRLPLTDHELLMVQLPWQQHPASRAGYYLWFANLIVTMPILALMSWILSRQLQRPLTRLQSASRALALGETEARVANTLGRTAQEFQELATDFDQMAEQIQQLVDEQRKLVRTLSHELKTPLTRQSLALHLAQQANNEEDRHEWLDRAGQEAELMDSMIEKILALSRLEGCRLPVTLIPMDVNAYLTEQVEQFRPHLKPQQQLHFFASMESGWILADRVLLGSAVNNVLTNAVKYAGERGVINMRVDVRPTQLLISVADNGQGVSDDDLEHLFKPFYQVKKTPTQCSGYGLGLSIVKQSVHKMNGRVCAKNEQGLVIDFTFPRYDGLNKVP</sequence>
<dbReference type="CDD" id="cd06225">
    <property type="entry name" value="HAMP"/>
    <property type="match status" value="1"/>
</dbReference>
<evidence type="ECO:0000256" key="11">
    <source>
        <dbReference type="SAM" id="Phobius"/>
    </source>
</evidence>
<dbReference type="Proteomes" id="UP000190834">
    <property type="component" value="Unassembled WGS sequence"/>
</dbReference>
<dbReference type="EC" id="2.7.13.3" evidence="3"/>
<dbReference type="Gene3D" id="6.10.340.10">
    <property type="match status" value="1"/>
</dbReference>
<dbReference type="PROSITE" id="PS50109">
    <property type="entry name" value="HIS_KIN"/>
    <property type="match status" value="1"/>
</dbReference>
<evidence type="ECO:0000256" key="9">
    <source>
        <dbReference type="ARBA" id="ARBA00022840"/>
    </source>
</evidence>
<evidence type="ECO:0000256" key="5">
    <source>
        <dbReference type="ARBA" id="ARBA00022553"/>
    </source>
</evidence>
<keyword evidence="15" id="KW-1185">Reference proteome</keyword>
<dbReference type="SMART" id="SM00387">
    <property type="entry name" value="HATPase_c"/>
    <property type="match status" value="1"/>
</dbReference>
<accession>A0A1T4PD00</accession>
<dbReference type="SMART" id="SM00388">
    <property type="entry name" value="HisKA"/>
    <property type="match status" value="1"/>
</dbReference>
<feature type="transmembrane region" description="Helical" evidence="11">
    <location>
        <begin position="20"/>
        <end position="41"/>
    </location>
</feature>
<dbReference type="Pfam" id="PF16750">
    <property type="entry name" value="HK_sensor"/>
    <property type="match status" value="1"/>
</dbReference>
<dbReference type="SUPFAM" id="SSF47384">
    <property type="entry name" value="Homodimeric domain of signal transducing histidine kinase"/>
    <property type="match status" value="1"/>
</dbReference>
<keyword evidence="7" id="KW-0547">Nucleotide-binding</keyword>
<dbReference type="GO" id="GO:0005524">
    <property type="term" value="F:ATP binding"/>
    <property type="evidence" value="ECO:0007669"/>
    <property type="project" value="UniProtKB-KW"/>
</dbReference>
<dbReference type="GO" id="GO:0000155">
    <property type="term" value="F:phosphorelay sensor kinase activity"/>
    <property type="evidence" value="ECO:0007669"/>
    <property type="project" value="InterPro"/>
</dbReference>
<dbReference type="GeneID" id="70582791"/>
<dbReference type="SMART" id="SM00304">
    <property type="entry name" value="HAMP"/>
    <property type="match status" value="1"/>
</dbReference>
<comment type="catalytic activity">
    <reaction evidence="1">
        <text>ATP + protein L-histidine = ADP + protein N-phospho-L-histidine.</text>
        <dbReference type="EC" id="2.7.13.3"/>
    </reaction>
</comment>
<keyword evidence="6" id="KW-0808">Transferase</keyword>
<evidence type="ECO:0000256" key="3">
    <source>
        <dbReference type="ARBA" id="ARBA00012438"/>
    </source>
</evidence>
<dbReference type="PROSITE" id="PS50885">
    <property type="entry name" value="HAMP"/>
    <property type="match status" value="1"/>
</dbReference>
<evidence type="ECO:0000313" key="15">
    <source>
        <dbReference type="Proteomes" id="UP000190834"/>
    </source>
</evidence>
<evidence type="ECO:0000256" key="1">
    <source>
        <dbReference type="ARBA" id="ARBA00000085"/>
    </source>
</evidence>
<dbReference type="SUPFAM" id="SSF158472">
    <property type="entry name" value="HAMP domain-like"/>
    <property type="match status" value="1"/>
</dbReference>
<feature type="domain" description="Histidine kinase" evidence="12">
    <location>
        <begin position="244"/>
        <end position="456"/>
    </location>
</feature>
<proteinExistence type="predicted"/>
<dbReference type="InterPro" id="IPR050980">
    <property type="entry name" value="2C_sensor_his_kinase"/>
</dbReference>
<dbReference type="InterPro" id="IPR036890">
    <property type="entry name" value="HATPase_C_sf"/>
</dbReference>
<dbReference type="Pfam" id="PF00512">
    <property type="entry name" value="HisKA"/>
    <property type="match status" value="1"/>
</dbReference>
<keyword evidence="5" id="KW-0597">Phosphoprotein</keyword>
<dbReference type="Gene3D" id="3.30.450.170">
    <property type="entry name" value="Two-component histidine kinase, sensor domain"/>
    <property type="match status" value="1"/>
</dbReference>
<dbReference type="InterPro" id="IPR003660">
    <property type="entry name" value="HAMP_dom"/>
</dbReference>
<dbReference type="InterPro" id="IPR036097">
    <property type="entry name" value="HisK_dim/P_sf"/>
</dbReference>
<evidence type="ECO:0000256" key="2">
    <source>
        <dbReference type="ARBA" id="ARBA00004651"/>
    </source>
</evidence>
<evidence type="ECO:0000259" key="13">
    <source>
        <dbReference type="PROSITE" id="PS50885"/>
    </source>
</evidence>
<keyword evidence="11" id="KW-1133">Transmembrane helix</keyword>
<dbReference type="Pfam" id="PF02518">
    <property type="entry name" value="HATPase_c"/>
    <property type="match status" value="1"/>
</dbReference>
<dbReference type="InterPro" id="IPR031930">
    <property type="entry name" value="HK_sensor"/>
</dbReference>